<dbReference type="Pfam" id="PF13577">
    <property type="entry name" value="SnoaL_4"/>
    <property type="match status" value="1"/>
</dbReference>
<dbReference type="InterPro" id="IPR032710">
    <property type="entry name" value="NTF2-like_dom_sf"/>
</dbReference>
<dbReference type="RefSeq" id="WP_077116786.1">
    <property type="nucleotide sequence ID" value="NZ_LOKT01000003.1"/>
</dbReference>
<sequence>MIAHADHTELADLVHRYACYADRRELELLAQLFTVDATLVMPDLPRSMPPTVEARGRDEIIEVCGKLRRTHATLHAVVGLVIDAGATPDEATGDVACIAHHLSGKPGSVVDTVWHLRYRDRYRRVEERWLIARRVLHLEWIEQRPVSAMAEPTDTPD</sequence>
<dbReference type="Gene3D" id="3.10.450.50">
    <property type="match status" value="1"/>
</dbReference>
<gene>
    <name evidence="2" type="ORF">B0T46_11985</name>
</gene>
<organism evidence="2 3">
    <name type="scientific">Nocardia donostiensis</name>
    <dbReference type="NCBI Taxonomy" id="1538463"/>
    <lineage>
        <taxon>Bacteria</taxon>
        <taxon>Bacillati</taxon>
        <taxon>Actinomycetota</taxon>
        <taxon>Actinomycetes</taxon>
        <taxon>Mycobacteriales</taxon>
        <taxon>Nocardiaceae</taxon>
        <taxon>Nocardia</taxon>
    </lineage>
</organism>
<dbReference type="SUPFAM" id="SSF54427">
    <property type="entry name" value="NTF2-like"/>
    <property type="match status" value="1"/>
</dbReference>
<dbReference type="InterPro" id="IPR037401">
    <property type="entry name" value="SnoaL-like"/>
</dbReference>
<dbReference type="Proteomes" id="UP000188836">
    <property type="component" value="Unassembled WGS sequence"/>
</dbReference>
<dbReference type="STRING" id="1538463.B0T36_05225"/>
<evidence type="ECO:0000313" key="3">
    <source>
        <dbReference type="Proteomes" id="UP000188836"/>
    </source>
</evidence>
<dbReference type="EMBL" id="MUMY01000009">
    <property type="protein sequence ID" value="ONM48530.1"/>
    <property type="molecule type" value="Genomic_DNA"/>
</dbReference>
<evidence type="ECO:0000313" key="2">
    <source>
        <dbReference type="EMBL" id="ONM48530.1"/>
    </source>
</evidence>
<dbReference type="AlphaFoldDB" id="A0A1V2TG94"/>
<dbReference type="CDD" id="cd00531">
    <property type="entry name" value="NTF2_like"/>
    <property type="match status" value="1"/>
</dbReference>
<reference evidence="2 3" key="1">
    <citation type="journal article" date="2016" name="Antonie Van Leeuwenhoek">
        <title>Nocardia donostiensis sp. nov., isolated from human respiratory specimens.</title>
        <authorList>
            <person name="Ercibengoa M."/>
            <person name="Bell M."/>
            <person name="Marimon J.M."/>
            <person name="Humrighouse B."/>
            <person name="Klenk H.P."/>
            <person name="Potter G."/>
            <person name="Perez-Trallero E."/>
        </authorList>
    </citation>
    <scope>NUCLEOTIDE SEQUENCE [LARGE SCALE GENOMIC DNA]</scope>
    <source>
        <strain evidence="2 3">X1655</strain>
    </source>
</reference>
<proteinExistence type="predicted"/>
<feature type="domain" description="SnoaL-like" evidence="1">
    <location>
        <begin position="5"/>
        <end position="134"/>
    </location>
</feature>
<name>A0A1V2TG94_9NOCA</name>
<comment type="caution">
    <text evidence="2">The sequence shown here is derived from an EMBL/GenBank/DDBJ whole genome shotgun (WGS) entry which is preliminary data.</text>
</comment>
<protein>
    <recommendedName>
        <fullName evidence="1">SnoaL-like domain-containing protein</fullName>
    </recommendedName>
</protein>
<evidence type="ECO:0000259" key="1">
    <source>
        <dbReference type="Pfam" id="PF13577"/>
    </source>
</evidence>
<accession>A0A1V2TG94</accession>
<keyword evidence="3" id="KW-1185">Reference proteome</keyword>